<gene>
    <name evidence="1" type="ORF">TM448B00871_0005</name>
</gene>
<accession>A0A6M3XGS3</accession>
<name>A0A6M3XGS3_9ZZZZ</name>
<proteinExistence type="predicted"/>
<organism evidence="1">
    <name type="scientific">viral metagenome</name>
    <dbReference type="NCBI Taxonomy" id="1070528"/>
    <lineage>
        <taxon>unclassified sequences</taxon>
        <taxon>metagenomes</taxon>
        <taxon>organismal metagenomes</taxon>
    </lineage>
</organism>
<evidence type="ECO:0008006" key="2">
    <source>
        <dbReference type="Google" id="ProtNLM"/>
    </source>
</evidence>
<dbReference type="AlphaFoldDB" id="A0A6M3XGS3"/>
<dbReference type="EMBL" id="MT144667">
    <property type="protein sequence ID" value="QJH96916.1"/>
    <property type="molecule type" value="Genomic_DNA"/>
</dbReference>
<evidence type="ECO:0000313" key="1">
    <source>
        <dbReference type="EMBL" id="QJH96916.1"/>
    </source>
</evidence>
<protein>
    <recommendedName>
        <fullName evidence="2">Sporulation protein Cse60</fullName>
    </recommendedName>
</protein>
<sequence>MKVKIFNESENEIELEKSINKFLNENKNITVERIWQTQSSTHLTTNVIVSIWYEEE</sequence>
<reference evidence="1" key="1">
    <citation type="submission" date="2020-03" db="EMBL/GenBank/DDBJ databases">
        <title>The deep terrestrial virosphere.</title>
        <authorList>
            <person name="Holmfeldt K."/>
            <person name="Nilsson E."/>
            <person name="Simone D."/>
            <person name="Lopez-Fernandez M."/>
            <person name="Wu X."/>
            <person name="de Brujin I."/>
            <person name="Lundin D."/>
            <person name="Andersson A."/>
            <person name="Bertilsson S."/>
            <person name="Dopson M."/>
        </authorList>
    </citation>
    <scope>NUCLEOTIDE SEQUENCE</scope>
    <source>
        <strain evidence="1">TM448B00871</strain>
    </source>
</reference>